<protein>
    <recommendedName>
        <fullName evidence="3">DUF4412 domain-containing protein</fullName>
    </recommendedName>
</protein>
<organism evidence="1 2">
    <name type="scientific">Nonlabens mediterrranea</name>
    <dbReference type="NCBI Taxonomy" id="1419947"/>
    <lineage>
        <taxon>Bacteria</taxon>
        <taxon>Pseudomonadati</taxon>
        <taxon>Bacteroidota</taxon>
        <taxon>Flavobacteriia</taxon>
        <taxon>Flavobacteriales</taxon>
        <taxon>Flavobacteriaceae</taxon>
        <taxon>Nonlabens</taxon>
    </lineage>
</organism>
<keyword evidence="2" id="KW-1185">Reference proteome</keyword>
<dbReference type="EMBL" id="JADKYU010000173">
    <property type="protein sequence ID" value="MBF4983364.1"/>
    <property type="molecule type" value="Genomic_DNA"/>
</dbReference>
<evidence type="ECO:0008006" key="3">
    <source>
        <dbReference type="Google" id="ProtNLM"/>
    </source>
</evidence>
<dbReference type="Proteomes" id="UP001194729">
    <property type="component" value="Unassembled WGS sequence"/>
</dbReference>
<name>A0ABS0A395_9FLAO</name>
<sequence length="214" mass="24810">MKNIILTFFLIIPLISIAAKYYPGKATKTDGTELIGYFQFPDHSMVKTIKYKSSLENKNEKLKSKNLQSIEITNNNDTVITYEMRFSKGYKLFGGKKMKRSKKASWFKLLEKNENGISVYSGEVKSSNPDGQFATTSYTSFTYILFPKDKDVIMIELQNTQKLIAKMNFYKAFVKKVEVYFEDICPEISSHITKDLYKEKGVFLLPELYEQHCK</sequence>
<reference evidence="1 2" key="1">
    <citation type="submission" date="2020-11" db="EMBL/GenBank/DDBJ databases">
        <title>P. mediterranea TC4 genome.</title>
        <authorList>
            <person name="Molmeret M."/>
        </authorList>
    </citation>
    <scope>NUCLEOTIDE SEQUENCE [LARGE SCALE GENOMIC DNA]</scope>
    <source>
        <strain evidence="1 2">TC4</strain>
    </source>
</reference>
<accession>A0ABS0A395</accession>
<comment type="caution">
    <text evidence="1">The sequence shown here is derived from an EMBL/GenBank/DDBJ whole genome shotgun (WGS) entry which is preliminary data.</text>
</comment>
<gene>
    <name evidence="1" type="ORF">FNJ87_03125</name>
</gene>
<evidence type="ECO:0000313" key="1">
    <source>
        <dbReference type="EMBL" id="MBF4983364.1"/>
    </source>
</evidence>
<evidence type="ECO:0000313" key="2">
    <source>
        <dbReference type="Proteomes" id="UP001194729"/>
    </source>
</evidence>
<proteinExistence type="predicted"/>